<feature type="signal peptide" evidence="2">
    <location>
        <begin position="1"/>
        <end position="29"/>
    </location>
</feature>
<gene>
    <name evidence="3" type="ORF">EK403_15640</name>
</gene>
<accession>A0A4Q0MF34</accession>
<keyword evidence="2" id="KW-0732">Signal</keyword>
<proteinExistence type="predicted"/>
<reference evidence="3 4" key="1">
    <citation type="submission" date="2018-12" db="EMBL/GenBank/DDBJ databases">
        <title>bacterium Hansschlegelia zhihuaiae S113.</title>
        <authorList>
            <person name="He J."/>
        </authorList>
    </citation>
    <scope>NUCLEOTIDE SEQUENCE [LARGE SCALE GENOMIC DNA]</scope>
    <source>
        <strain evidence="3 4">S 113</strain>
    </source>
</reference>
<organism evidence="3 4">
    <name type="scientific">Hansschlegelia zhihuaiae</name>
    <dbReference type="NCBI Taxonomy" id="405005"/>
    <lineage>
        <taxon>Bacteria</taxon>
        <taxon>Pseudomonadati</taxon>
        <taxon>Pseudomonadota</taxon>
        <taxon>Alphaproteobacteria</taxon>
        <taxon>Hyphomicrobiales</taxon>
        <taxon>Methylopilaceae</taxon>
        <taxon>Hansschlegelia</taxon>
    </lineage>
</organism>
<evidence type="ECO:0000313" key="3">
    <source>
        <dbReference type="EMBL" id="RXF71496.1"/>
    </source>
</evidence>
<name>A0A4Q0MF34_9HYPH</name>
<protein>
    <recommendedName>
        <fullName evidence="5">CopL family metal-binding regulatory protein</fullName>
    </recommendedName>
</protein>
<dbReference type="Proteomes" id="UP000289708">
    <property type="component" value="Unassembled WGS sequence"/>
</dbReference>
<feature type="region of interest" description="Disordered" evidence="1">
    <location>
        <begin position="30"/>
        <end position="85"/>
    </location>
</feature>
<feature type="chain" id="PRO_5020898882" description="CopL family metal-binding regulatory protein" evidence="2">
    <location>
        <begin position="30"/>
        <end position="142"/>
    </location>
</feature>
<dbReference type="AlphaFoldDB" id="A0A4Q0MF34"/>
<evidence type="ECO:0000313" key="4">
    <source>
        <dbReference type="Proteomes" id="UP000289708"/>
    </source>
</evidence>
<keyword evidence="4" id="KW-1185">Reference proteome</keyword>
<evidence type="ECO:0000256" key="1">
    <source>
        <dbReference type="SAM" id="MobiDB-lite"/>
    </source>
</evidence>
<evidence type="ECO:0000256" key="2">
    <source>
        <dbReference type="SAM" id="SignalP"/>
    </source>
</evidence>
<comment type="caution">
    <text evidence="3">The sequence shown here is derived from an EMBL/GenBank/DDBJ whole genome shotgun (WGS) entry which is preliminary data.</text>
</comment>
<sequence>MSPQTLLRLLAGLVLAMTLFVGWTTPSQAHGGHDAAMASQPHQEPVKAASFAAQDVAQGDHQAPPTVSAAEPDCAGHASAPDGSSKTCCSNTCHAVLASDLALPAALSVVLAVVSSATEPSELQGPTIFIKRPPRRLAALVG</sequence>
<dbReference type="OrthoDB" id="9971334at2"/>
<dbReference type="RefSeq" id="WP_128778393.1">
    <property type="nucleotide sequence ID" value="NZ_RYFI01000015.1"/>
</dbReference>
<evidence type="ECO:0008006" key="5">
    <source>
        <dbReference type="Google" id="ProtNLM"/>
    </source>
</evidence>
<dbReference type="EMBL" id="RYFI01000015">
    <property type="protein sequence ID" value="RXF71496.1"/>
    <property type="molecule type" value="Genomic_DNA"/>
</dbReference>